<comment type="catalytic activity">
    <reaction evidence="13 14">
        <text>di-trans,octa-cis-undecaprenyl diphosphate + H2O = di-trans,octa-cis-undecaprenyl phosphate + phosphate + H(+)</text>
        <dbReference type="Rhea" id="RHEA:28094"/>
        <dbReference type="ChEBI" id="CHEBI:15377"/>
        <dbReference type="ChEBI" id="CHEBI:15378"/>
        <dbReference type="ChEBI" id="CHEBI:43474"/>
        <dbReference type="ChEBI" id="CHEBI:58405"/>
        <dbReference type="ChEBI" id="CHEBI:60392"/>
        <dbReference type="EC" id="3.6.1.27"/>
    </reaction>
</comment>
<dbReference type="Proteomes" id="UP000885806">
    <property type="component" value="Unassembled WGS sequence"/>
</dbReference>
<keyword evidence="7 14" id="KW-0378">Hydrolase</keyword>
<dbReference type="GO" id="GO:0050380">
    <property type="term" value="F:undecaprenyl-diphosphatase activity"/>
    <property type="evidence" value="ECO:0007669"/>
    <property type="project" value="UniProtKB-UniRule"/>
</dbReference>
<evidence type="ECO:0000256" key="7">
    <source>
        <dbReference type="ARBA" id="ARBA00022801"/>
    </source>
</evidence>
<dbReference type="GO" id="GO:0071555">
    <property type="term" value="P:cell wall organization"/>
    <property type="evidence" value="ECO:0007669"/>
    <property type="project" value="UniProtKB-KW"/>
</dbReference>
<dbReference type="PANTHER" id="PTHR30622:SF4">
    <property type="entry name" value="UNDECAPRENYL-DIPHOSPHATASE"/>
    <property type="match status" value="1"/>
</dbReference>
<reference evidence="15" key="1">
    <citation type="journal article" date="2020" name="mSystems">
        <title>Genome- and Community-Level Interaction Insights into Carbon Utilization and Element Cycling Functions of Hydrothermarchaeota in Hydrothermal Sediment.</title>
        <authorList>
            <person name="Zhou Z."/>
            <person name="Liu Y."/>
            <person name="Xu W."/>
            <person name="Pan J."/>
            <person name="Luo Z.H."/>
            <person name="Li M."/>
        </authorList>
    </citation>
    <scope>NUCLEOTIDE SEQUENCE [LARGE SCALE GENOMIC DNA]</scope>
    <source>
        <strain evidence="15">HyVt-538</strain>
    </source>
</reference>
<evidence type="ECO:0000256" key="9">
    <source>
        <dbReference type="ARBA" id="ARBA00023136"/>
    </source>
</evidence>
<evidence type="ECO:0000256" key="11">
    <source>
        <dbReference type="ARBA" id="ARBA00032707"/>
    </source>
</evidence>
<sequence>MSYWHYILLAVIQGITEFLPVSSSAHLILPAQIYGWPDQGPLIDLMAHLGSLGAVVLYYRKDVRDMVFGGFDVLSLKRERMQTKRARLALWLLIATPPALIVGFVMSQTGLDTAIRRPVIIAWAMIGFGVVLWLADKWGRQDKTIDGLDWKAALLIGLSQCIAFIPGTSRSGITMTAARLLGFTRKESAHFSMLMSIPLLLVGGLYAFYKLLREGQSARLADGLIVAGVSFITAYFAITVFMKLIERVSFFPFMLYRLALGAGLLYWLANVPS</sequence>
<feature type="transmembrane region" description="Helical" evidence="14">
    <location>
        <begin position="7"/>
        <end position="29"/>
    </location>
</feature>
<evidence type="ECO:0000256" key="13">
    <source>
        <dbReference type="ARBA" id="ARBA00047594"/>
    </source>
</evidence>
<dbReference type="GO" id="GO:0008360">
    <property type="term" value="P:regulation of cell shape"/>
    <property type="evidence" value="ECO:0007669"/>
    <property type="project" value="UniProtKB-KW"/>
</dbReference>
<keyword evidence="14" id="KW-0573">Peptidoglycan synthesis</keyword>
<evidence type="ECO:0000256" key="4">
    <source>
        <dbReference type="ARBA" id="ARBA00021581"/>
    </source>
</evidence>
<comment type="function">
    <text evidence="14">Catalyzes the dephosphorylation of undecaprenyl diphosphate (UPP). Confers resistance to bacitracin.</text>
</comment>
<dbReference type="EC" id="3.6.1.27" evidence="3 14"/>
<accession>A0A7V5NXU7</accession>
<evidence type="ECO:0000256" key="3">
    <source>
        <dbReference type="ARBA" id="ARBA00012374"/>
    </source>
</evidence>
<keyword evidence="5 14" id="KW-1003">Cell membrane</keyword>
<keyword evidence="9 14" id="KW-0472">Membrane</keyword>
<protein>
    <recommendedName>
        <fullName evidence="4 14">Undecaprenyl-diphosphatase</fullName>
        <ecNumber evidence="3 14">3.6.1.27</ecNumber>
    </recommendedName>
    <alternativeName>
        <fullName evidence="12 14">Bacitracin resistance protein</fullName>
    </alternativeName>
    <alternativeName>
        <fullName evidence="11 14">Undecaprenyl pyrophosphate phosphatase</fullName>
    </alternativeName>
</protein>
<proteinExistence type="inferred from homology"/>
<feature type="transmembrane region" description="Helical" evidence="14">
    <location>
        <begin position="88"/>
        <end position="107"/>
    </location>
</feature>
<dbReference type="EMBL" id="DROP01000236">
    <property type="protein sequence ID" value="HHI89001.1"/>
    <property type="molecule type" value="Genomic_DNA"/>
</dbReference>
<evidence type="ECO:0000256" key="14">
    <source>
        <dbReference type="HAMAP-Rule" id="MF_01006"/>
    </source>
</evidence>
<dbReference type="AlphaFoldDB" id="A0A7V5NXU7"/>
<comment type="similarity">
    <text evidence="2 14">Belongs to the UppP family.</text>
</comment>
<gene>
    <name evidence="14" type="primary">uppP</name>
    <name evidence="15" type="ORF">ENK01_03520</name>
</gene>
<keyword evidence="6 14" id="KW-0812">Transmembrane</keyword>
<dbReference type="GO" id="GO:0046677">
    <property type="term" value="P:response to antibiotic"/>
    <property type="evidence" value="ECO:0007669"/>
    <property type="project" value="UniProtKB-UniRule"/>
</dbReference>
<keyword evidence="14" id="KW-0961">Cell wall biogenesis/degradation</keyword>
<evidence type="ECO:0000256" key="10">
    <source>
        <dbReference type="ARBA" id="ARBA00023251"/>
    </source>
</evidence>
<feature type="transmembrane region" description="Helical" evidence="14">
    <location>
        <begin position="248"/>
        <end position="269"/>
    </location>
</feature>
<keyword evidence="14" id="KW-0133">Cell shape</keyword>
<evidence type="ECO:0000256" key="8">
    <source>
        <dbReference type="ARBA" id="ARBA00022989"/>
    </source>
</evidence>
<feature type="transmembrane region" description="Helical" evidence="14">
    <location>
        <begin position="189"/>
        <end position="209"/>
    </location>
</feature>
<keyword evidence="10 14" id="KW-0046">Antibiotic resistance</keyword>
<name>A0A7V5NXU7_9PROT</name>
<comment type="miscellaneous">
    <text evidence="14">Bacitracin is thought to be involved in the inhibition of peptidoglycan synthesis by sequestering undecaprenyl diphosphate, thereby reducing the pool of lipid carrier available.</text>
</comment>
<dbReference type="HAMAP" id="MF_01006">
    <property type="entry name" value="Undec_diphosphatase"/>
    <property type="match status" value="1"/>
</dbReference>
<comment type="subcellular location">
    <subcellularLocation>
        <location evidence="1 14">Cell membrane</location>
        <topology evidence="1 14">Multi-pass membrane protein</topology>
    </subcellularLocation>
</comment>
<dbReference type="InterPro" id="IPR003824">
    <property type="entry name" value="UppP"/>
</dbReference>
<feature type="transmembrane region" description="Helical" evidence="14">
    <location>
        <begin position="148"/>
        <end position="169"/>
    </location>
</feature>
<evidence type="ECO:0000256" key="5">
    <source>
        <dbReference type="ARBA" id="ARBA00022475"/>
    </source>
</evidence>
<dbReference type="NCBIfam" id="NF001393">
    <property type="entry name" value="PRK00281.2-4"/>
    <property type="match status" value="1"/>
</dbReference>
<evidence type="ECO:0000256" key="2">
    <source>
        <dbReference type="ARBA" id="ARBA00010621"/>
    </source>
</evidence>
<feature type="transmembrane region" description="Helical" evidence="14">
    <location>
        <begin position="221"/>
        <end position="242"/>
    </location>
</feature>
<evidence type="ECO:0000313" key="15">
    <source>
        <dbReference type="EMBL" id="HHI89001.1"/>
    </source>
</evidence>
<dbReference type="GO" id="GO:0009252">
    <property type="term" value="P:peptidoglycan biosynthetic process"/>
    <property type="evidence" value="ECO:0007669"/>
    <property type="project" value="UniProtKB-KW"/>
</dbReference>
<evidence type="ECO:0000256" key="12">
    <source>
        <dbReference type="ARBA" id="ARBA00032932"/>
    </source>
</evidence>
<evidence type="ECO:0000256" key="6">
    <source>
        <dbReference type="ARBA" id="ARBA00022692"/>
    </source>
</evidence>
<feature type="transmembrane region" description="Helical" evidence="14">
    <location>
        <begin position="119"/>
        <end position="136"/>
    </location>
</feature>
<organism evidence="15">
    <name type="scientific">Hellea balneolensis</name>
    <dbReference type="NCBI Taxonomy" id="287478"/>
    <lineage>
        <taxon>Bacteria</taxon>
        <taxon>Pseudomonadati</taxon>
        <taxon>Pseudomonadota</taxon>
        <taxon>Alphaproteobacteria</taxon>
        <taxon>Maricaulales</taxon>
        <taxon>Robiginitomaculaceae</taxon>
        <taxon>Hellea</taxon>
    </lineage>
</organism>
<dbReference type="PANTHER" id="PTHR30622">
    <property type="entry name" value="UNDECAPRENYL-DIPHOSPHATASE"/>
    <property type="match status" value="1"/>
</dbReference>
<dbReference type="GO" id="GO:0005886">
    <property type="term" value="C:plasma membrane"/>
    <property type="evidence" value="ECO:0007669"/>
    <property type="project" value="UniProtKB-SubCell"/>
</dbReference>
<dbReference type="Pfam" id="PF02673">
    <property type="entry name" value="BacA"/>
    <property type="match status" value="1"/>
</dbReference>
<feature type="transmembrane region" description="Helical" evidence="14">
    <location>
        <begin position="41"/>
        <end position="59"/>
    </location>
</feature>
<keyword evidence="8 14" id="KW-1133">Transmembrane helix</keyword>
<comment type="caution">
    <text evidence="15">The sequence shown here is derived from an EMBL/GenBank/DDBJ whole genome shotgun (WGS) entry which is preliminary data.</text>
</comment>
<evidence type="ECO:0000256" key="1">
    <source>
        <dbReference type="ARBA" id="ARBA00004651"/>
    </source>
</evidence>